<dbReference type="PANTHER" id="PTHR35525:SF3">
    <property type="entry name" value="BLL6575 PROTEIN"/>
    <property type="match status" value="1"/>
</dbReference>
<dbReference type="AlphaFoldDB" id="A0A8J3MZU6"/>
<dbReference type="Gene3D" id="1.10.3300.10">
    <property type="entry name" value="Jann2411-like domain"/>
    <property type="match status" value="1"/>
</dbReference>
<dbReference type="Pfam" id="PF11706">
    <property type="entry name" value="zf-CGNR"/>
    <property type="match status" value="1"/>
</dbReference>
<dbReference type="PANTHER" id="PTHR35525">
    <property type="entry name" value="BLL6575 PROTEIN"/>
    <property type="match status" value="1"/>
</dbReference>
<feature type="domain" description="Zinc finger CGNR" evidence="1">
    <location>
        <begin position="138"/>
        <end position="177"/>
    </location>
</feature>
<protein>
    <recommendedName>
        <fullName evidence="1">Zinc finger CGNR domain-containing protein</fullName>
    </recommendedName>
</protein>
<comment type="caution">
    <text evidence="2">The sequence shown here is derived from an EMBL/GenBank/DDBJ whole genome shotgun (WGS) entry which is preliminary data.</text>
</comment>
<evidence type="ECO:0000259" key="1">
    <source>
        <dbReference type="Pfam" id="PF11706"/>
    </source>
</evidence>
<dbReference type="InterPro" id="IPR023286">
    <property type="entry name" value="ABATE_dom_sf"/>
</dbReference>
<dbReference type="Proteomes" id="UP000597444">
    <property type="component" value="Unassembled WGS sequence"/>
</dbReference>
<evidence type="ECO:0000313" key="3">
    <source>
        <dbReference type="Proteomes" id="UP000597444"/>
    </source>
</evidence>
<evidence type="ECO:0000313" key="2">
    <source>
        <dbReference type="EMBL" id="GHO90580.1"/>
    </source>
</evidence>
<name>A0A8J3MZU6_9CHLR</name>
<dbReference type="SUPFAM" id="SSF160904">
    <property type="entry name" value="Jann2411-like"/>
    <property type="match status" value="1"/>
</dbReference>
<organism evidence="2 3">
    <name type="scientific">Reticulibacter mediterranei</name>
    <dbReference type="NCBI Taxonomy" id="2778369"/>
    <lineage>
        <taxon>Bacteria</taxon>
        <taxon>Bacillati</taxon>
        <taxon>Chloroflexota</taxon>
        <taxon>Ktedonobacteria</taxon>
        <taxon>Ktedonobacterales</taxon>
        <taxon>Reticulibacteraceae</taxon>
        <taxon>Reticulibacter</taxon>
    </lineage>
</organism>
<dbReference type="Pfam" id="PF07336">
    <property type="entry name" value="ABATE"/>
    <property type="match status" value="1"/>
</dbReference>
<dbReference type="InterPro" id="IPR010852">
    <property type="entry name" value="ABATE"/>
</dbReference>
<proteinExistence type="predicted"/>
<dbReference type="InterPro" id="IPR021005">
    <property type="entry name" value="Znf_CGNR"/>
</dbReference>
<sequence>MLMEALCLDILNSTWRGYRGGEREQDRLLTPGWDEQLMKRWGIQALSPLEPEAREVLQTLRSAMSHVIEAIEKGTDPAEQDLETINTALALMPSTPFLAREENQYVLSYHPLQVDWRWFVREVAFSFTQLLIQHDPLRLKRCQNPACGWSFYDESRHKNRQWCNQTCATLMRVRRFRLHHRSLSSEQFTP</sequence>
<gene>
    <name evidence="2" type="ORF">KSF_006280</name>
</gene>
<dbReference type="EMBL" id="BNJK01000001">
    <property type="protein sequence ID" value="GHO90580.1"/>
    <property type="molecule type" value="Genomic_DNA"/>
</dbReference>
<accession>A0A8J3MZU6</accession>
<reference evidence="2" key="1">
    <citation type="submission" date="2020-10" db="EMBL/GenBank/DDBJ databases">
        <title>Taxonomic study of unclassified bacteria belonging to the class Ktedonobacteria.</title>
        <authorList>
            <person name="Yabe S."/>
            <person name="Wang C.M."/>
            <person name="Zheng Y."/>
            <person name="Sakai Y."/>
            <person name="Cavaletti L."/>
            <person name="Monciardini P."/>
            <person name="Donadio S."/>
        </authorList>
    </citation>
    <scope>NUCLEOTIDE SEQUENCE</scope>
    <source>
        <strain evidence="2">ID150040</strain>
    </source>
</reference>
<keyword evidence="3" id="KW-1185">Reference proteome</keyword>